<proteinExistence type="predicted"/>
<evidence type="ECO:0000313" key="2">
    <source>
        <dbReference type="Proteomes" id="UP000605784"/>
    </source>
</evidence>
<dbReference type="EMBL" id="BMOU01000002">
    <property type="protein sequence ID" value="GGN93157.1"/>
    <property type="molecule type" value="Genomic_DNA"/>
</dbReference>
<name>A0A830GK44_9EURY</name>
<dbReference type="RefSeq" id="WP_188996659.1">
    <property type="nucleotide sequence ID" value="NZ_BMOU01000002.1"/>
</dbReference>
<accession>A0A830GK44</accession>
<reference evidence="1" key="1">
    <citation type="journal article" date="2014" name="Int. J. Syst. Evol. Microbiol.">
        <title>Complete genome sequence of Corynebacterium casei LMG S-19264T (=DSM 44701T), isolated from a smear-ripened cheese.</title>
        <authorList>
            <consortium name="US DOE Joint Genome Institute (JGI-PGF)"/>
            <person name="Walter F."/>
            <person name="Albersmeier A."/>
            <person name="Kalinowski J."/>
            <person name="Ruckert C."/>
        </authorList>
    </citation>
    <scope>NUCLEOTIDE SEQUENCE</scope>
    <source>
        <strain evidence="1">JCM 17820</strain>
    </source>
</reference>
<gene>
    <name evidence="1" type="ORF">GCM10009030_18250</name>
</gene>
<keyword evidence="2" id="KW-1185">Reference proteome</keyword>
<evidence type="ECO:0000313" key="1">
    <source>
        <dbReference type="EMBL" id="GGN93157.1"/>
    </source>
</evidence>
<reference evidence="1" key="2">
    <citation type="submission" date="2020-09" db="EMBL/GenBank/DDBJ databases">
        <authorList>
            <person name="Sun Q."/>
            <person name="Ohkuma M."/>
        </authorList>
    </citation>
    <scope>NUCLEOTIDE SEQUENCE</scope>
    <source>
        <strain evidence="1">JCM 17820</strain>
    </source>
</reference>
<organism evidence="1 2">
    <name type="scientific">Haloarcula pellucida</name>
    <dbReference type="NCBI Taxonomy" id="1427151"/>
    <lineage>
        <taxon>Archaea</taxon>
        <taxon>Methanobacteriati</taxon>
        <taxon>Methanobacteriota</taxon>
        <taxon>Stenosarchaea group</taxon>
        <taxon>Halobacteria</taxon>
        <taxon>Halobacteriales</taxon>
        <taxon>Haloarculaceae</taxon>
        <taxon>Haloarcula</taxon>
    </lineage>
</organism>
<protein>
    <submittedName>
        <fullName evidence="1">Uncharacterized protein</fullName>
    </submittedName>
</protein>
<dbReference type="AlphaFoldDB" id="A0A830GK44"/>
<sequence length="56" mass="6320">MAHMTAEMSDGTEIKEVLEVVEGSNGVHLKKAVQGGDIERVAYIPYRNLTYVYYDQ</sequence>
<comment type="caution">
    <text evidence="1">The sequence shown here is derived from an EMBL/GenBank/DDBJ whole genome shotgun (WGS) entry which is preliminary data.</text>
</comment>
<dbReference type="Proteomes" id="UP000605784">
    <property type="component" value="Unassembled WGS sequence"/>
</dbReference>